<dbReference type="GO" id="GO:0008654">
    <property type="term" value="P:phospholipid biosynthetic process"/>
    <property type="evidence" value="ECO:0007669"/>
    <property type="project" value="UniProtKB-UniRule"/>
</dbReference>
<evidence type="ECO:0000256" key="4">
    <source>
        <dbReference type="ARBA" id="ARBA00022692"/>
    </source>
</evidence>
<evidence type="ECO:0000256" key="6">
    <source>
        <dbReference type="ARBA" id="ARBA00023098"/>
    </source>
</evidence>
<protein>
    <recommendedName>
        <fullName evidence="10">Glycerol-3-phosphate acyltransferase</fullName>
    </recommendedName>
    <alternativeName>
        <fullName evidence="10">Acyl-PO4 G3P acyltransferase</fullName>
    </alternativeName>
    <alternativeName>
        <fullName evidence="10">Acyl-phosphate--glycerol-3-phosphate acyltransferase</fullName>
    </alternativeName>
    <alternativeName>
        <fullName evidence="10">G3P acyltransferase</fullName>
        <shortName evidence="10">GPAT</shortName>
        <ecNumber evidence="10">2.3.1.275</ecNumber>
    </alternativeName>
    <alternativeName>
        <fullName evidence="10">Lysophosphatidic acid synthase</fullName>
        <shortName evidence="10">LPA synthase</shortName>
    </alternativeName>
</protein>
<comment type="caution">
    <text evidence="11">The sequence shown here is derived from an EMBL/GenBank/DDBJ whole genome shotgun (WGS) entry which is preliminary data.</text>
</comment>
<dbReference type="EMBL" id="QUSW01000011">
    <property type="protein sequence ID" value="RQP21392.1"/>
    <property type="molecule type" value="Genomic_DNA"/>
</dbReference>
<gene>
    <name evidence="10" type="primary">plsY</name>
    <name evidence="11" type="ORF">DZC73_28310</name>
</gene>
<organism evidence="11 12">
    <name type="scientific">Piscinibacter terrae</name>
    <dbReference type="NCBI Taxonomy" id="2496871"/>
    <lineage>
        <taxon>Bacteria</taxon>
        <taxon>Pseudomonadati</taxon>
        <taxon>Pseudomonadota</taxon>
        <taxon>Betaproteobacteria</taxon>
        <taxon>Burkholderiales</taxon>
        <taxon>Sphaerotilaceae</taxon>
        <taxon>Piscinibacter</taxon>
    </lineage>
</organism>
<keyword evidence="1 10" id="KW-1003">Cell membrane</keyword>
<keyword evidence="6 10" id="KW-0443">Lipid metabolism</keyword>
<comment type="function">
    <text evidence="10">Catalyzes the transfer of an acyl group from acyl-phosphate (acyl-PO(4)) to glycerol-3-phosphate (G3P) to form lysophosphatidic acid (LPA). This enzyme utilizes acyl-phosphate as fatty acyl donor, but not acyl-CoA or acyl-ACP.</text>
</comment>
<keyword evidence="7 10" id="KW-0472">Membrane</keyword>
<dbReference type="Proteomes" id="UP000267464">
    <property type="component" value="Unassembled WGS sequence"/>
</dbReference>
<evidence type="ECO:0000256" key="7">
    <source>
        <dbReference type="ARBA" id="ARBA00023136"/>
    </source>
</evidence>
<evidence type="ECO:0000256" key="9">
    <source>
        <dbReference type="ARBA" id="ARBA00023264"/>
    </source>
</evidence>
<keyword evidence="11" id="KW-0012">Acyltransferase</keyword>
<keyword evidence="5 10" id="KW-1133">Transmembrane helix</keyword>
<evidence type="ECO:0000256" key="3">
    <source>
        <dbReference type="ARBA" id="ARBA00022679"/>
    </source>
</evidence>
<evidence type="ECO:0000313" key="12">
    <source>
        <dbReference type="Proteomes" id="UP000267464"/>
    </source>
</evidence>
<feature type="transmembrane region" description="Helical" evidence="10">
    <location>
        <begin position="76"/>
        <end position="94"/>
    </location>
</feature>
<accession>A0A3N7IR86</accession>
<dbReference type="RefSeq" id="WP_124543762.1">
    <property type="nucleotide sequence ID" value="NZ_QUSW01000011.1"/>
</dbReference>
<evidence type="ECO:0000256" key="8">
    <source>
        <dbReference type="ARBA" id="ARBA00023209"/>
    </source>
</evidence>
<evidence type="ECO:0000313" key="11">
    <source>
        <dbReference type="EMBL" id="RQP21392.1"/>
    </source>
</evidence>
<keyword evidence="2 10" id="KW-0444">Lipid biosynthesis</keyword>
<dbReference type="EC" id="2.3.1.275" evidence="10"/>
<dbReference type="AlphaFoldDB" id="A0A3N7IR86"/>
<evidence type="ECO:0000256" key="5">
    <source>
        <dbReference type="ARBA" id="ARBA00022989"/>
    </source>
</evidence>
<comment type="pathway">
    <text evidence="10">Lipid metabolism; phospholipid metabolism.</text>
</comment>
<evidence type="ECO:0000256" key="1">
    <source>
        <dbReference type="ARBA" id="ARBA00022475"/>
    </source>
</evidence>
<feature type="transmembrane region" description="Helical" evidence="10">
    <location>
        <begin position="143"/>
        <end position="174"/>
    </location>
</feature>
<keyword evidence="3 10" id="KW-0808">Transferase</keyword>
<sequence length="196" mass="20248">MPGTDFVFPPLAYGLGCLNAAYYLLRWHDGRDIRMLGSGNAGARNAGRVLGRGAFALVLVLDAAKGLMAVSAAKALAPAMVPLCAVAVTLGHIFPAQLGWRGGKGVATVIGVMAMLDLEVLALAVGAFAFAQAVGQRTVPAALLSFAVGCAFALVFKPLAVVVPVLALAVLLVLSHTARLPLREPPTDRHDSRTTP</sequence>
<reference evidence="11 12" key="1">
    <citation type="submission" date="2018-08" db="EMBL/GenBank/DDBJ databases">
        <authorList>
            <person name="Khan S.A."/>
            <person name="Jeon C.O."/>
            <person name="Chun B.H."/>
            <person name="Jeong S.E."/>
        </authorList>
    </citation>
    <scope>NUCLEOTIDE SEQUENCE [LARGE SCALE GENOMIC DNA]</scope>
    <source>
        <strain evidence="11 12">S-16</strain>
    </source>
</reference>
<comment type="subunit">
    <text evidence="10">Probably interacts with PlsX.</text>
</comment>
<evidence type="ECO:0000256" key="10">
    <source>
        <dbReference type="HAMAP-Rule" id="MF_01043"/>
    </source>
</evidence>
<dbReference type="HAMAP" id="MF_01043">
    <property type="entry name" value="PlsY"/>
    <property type="match status" value="1"/>
</dbReference>
<dbReference type="Pfam" id="PF02660">
    <property type="entry name" value="G3P_acyltransf"/>
    <property type="match status" value="1"/>
</dbReference>
<keyword evidence="12" id="KW-1185">Reference proteome</keyword>
<dbReference type="SMART" id="SM01207">
    <property type="entry name" value="G3P_acyltransf"/>
    <property type="match status" value="1"/>
</dbReference>
<evidence type="ECO:0000256" key="2">
    <source>
        <dbReference type="ARBA" id="ARBA00022516"/>
    </source>
</evidence>
<proteinExistence type="inferred from homology"/>
<keyword evidence="9 10" id="KW-1208">Phospholipid metabolism</keyword>
<comment type="catalytic activity">
    <reaction evidence="10">
        <text>an acyl phosphate + sn-glycerol 3-phosphate = a 1-acyl-sn-glycero-3-phosphate + phosphate</text>
        <dbReference type="Rhea" id="RHEA:34075"/>
        <dbReference type="ChEBI" id="CHEBI:43474"/>
        <dbReference type="ChEBI" id="CHEBI:57597"/>
        <dbReference type="ChEBI" id="CHEBI:57970"/>
        <dbReference type="ChEBI" id="CHEBI:59918"/>
        <dbReference type="EC" id="2.3.1.275"/>
    </reaction>
</comment>
<dbReference type="GO" id="GO:0043772">
    <property type="term" value="F:acyl-phosphate glycerol-3-phosphate acyltransferase activity"/>
    <property type="evidence" value="ECO:0007669"/>
    <property type="project" value="UniProtKB-UniRule"/>
</dbReference>
<keyword evidence="8 10" id="KW-0594">Phospholipid biosynthesis</keyword>
<dbReference type="InterPro" id="IPR003811">
    <property type="entry name" value="G3P_acylTferase_PlsY"/>
</dbReference>
<dbReference type="OrthoDB" id="9777124at2"/>
<reference evidence="11 12" key="2">
    <citation type="submission" date="2018-12" db="EMBL/GenBank/DDBJ databases">
        <title>Rhizobacter gummiphilus sp. nov., a rubber-degrading bacterium isolated from the soil of a botanical garden in Japan.</title>
        <authorList>
            <person name="Shunsuke S.S."/>
        </authorList>
    </citation>
    <scope>NUCLEOTIDE SEQUENCE [LARGE SCALE GENOMIC DNA]</scope>
    <source>
        <strain evidence="11 12">S-16</strain>
    </source>
</reference>
<dbReference type="PANTHER" id="PTHR30309">
    <property type="entry name" value="INNER MEMBRANE PROTEIN YGIH"/>
    <property type="match status" value="1"/>
</dbReference>
<dbReference type="UniPathway" id="UPA00085"/>
<name>A0A3N7IR86_9BURK</name>
<feature type="transmembrane region" description="Helical" evidence="10">
    <location>
        <begin position="6"/>
        <end position="25"/>
    </location>
</feature>
<dbReference type="GO" id="GO:0005886">
    <property type="term" value="C:plasma membrane"/>
    <property type="evidence" value="ECO:0007669"/>
    <property type="project" value="UniProtKB-SubCell"/>
</dbReference>
<comment type="subcellular location">
    <subcellularLocation>
        <location evidence="10">Cell membrane</location>
        <topology evidence="10">Multi-pass membrane protein</topology>
    </subcellularLocation>
</comment>
<dbReference type="PANTHER" id="PTHR30309:SF0">
    <property type="entry name" value="GLYCEROL-3-PHOSPHATE ACYLTRANSFERASE-RELATED"/>
    <property type="match status" value="1"/>
</dbReference>
<keyword evidence="4 10" id="KW-0812">Transmembrane</keyword>
<comment type="similarity">
    <text evidence="10">Belongs to the PlsY family.</text>
</comment>
<feature type="transmembrane region" description="Helical" evidence="10">
    <location>
        <begin position="106"/>
        <end position="131"/>
    </location>
</feature>